<evidence type="ECO:0000313" key="2">
    <source>
        <dbReference type="Proteomes" id="UP001275057"/>
    </source>
</evidence>
<accession>A0ABD5IDX7</accession>
<reference evidence="1 2" key="1">
    <citation type="submission" date="2023-11" db="EMBL/GenBank/DDBJ databases">
        <title>Detection of rare carbapenemases in Enterobacterales - comparison of two colorimetric and two CIM-based carbapenemase assays.</title>
        <authorList>
            <person name="Schaffarczyk L."/>
            <person name="Noster J."/>
            <person name="Stelzer Y."/>
            <person name="Sattler J."/>
            <person name="Gatermann S."/>
            <person name="Hamprecht A."/>
        </authorList>
    </citation>
    <scope>NUCLEOTIDE SEQUENCE [LARGE SCALE GENOMIC DNA]</scope>
    <source>
        <strain evidence="1 2">CIM-Carb-136</strain>
    </source>
</reference>
<evidence type="ECO:0008006" key="3">
    <source>
        <dbReference type="Google" id="ProtNLM"/>
    </source>
</evidence>
<protein>
    <recommendedName>
        <fullName evidence="3">DUF4145 domain-containing protein</fullName>
    </recommendedName>
</protein>
<dbReference type="AlphaFoldDB" id="A0ABD5IDX7"/>
<evidence type="ECO:0000313" key="1">
    <source>
        <dbReference type="EMBL" id="MDX7081668.1"/>
    </source>
</evidence>
<gene>
    <name evidence="1" type="ORF">SJ435_04620</name>
</gene>
<dbReference type="RefSeq" id="WP_319856777.1">
    <property type="nucleotide sequence ID" value="NZ_JAXABG010000002.1"/>
</dbReference>
<dbReference type="EMBL" id="JAXABG010000002">
    <property type="protein sequence ID" value="MDX7081668.1"/>
    <property type="molecule type" value="Genomic_DNA"/>
</dbReference>
<dbReference type="Proteomes" id="UP001275057">
    <property type="component" value="Unassembled WGS sequence"/>
</dbReference>
<comment type="caution">
    <text evidence="1">The sequence shown here is derived from an EMBL/GenBank/DDBJ whole genome shotgun (WGS) entry which is preliminary data.</text>
</comment>
<name>A0ABD5IDX7_SERMA</name>
<organism evidence="1 2">
    <name type="scientific">Serratia marcescens</name>
    <dbReference type="NCBI Taxonomy" id="615"/>
    <lineage>
        <taxon>Bacteria</taxon>
        <taxon>Pseudomonadati</taxon>
        <taxon>Pseudomonadota</taxon>
        <taxon>Gammaproteobacteria</taxon>
        <taxon>Enterobacterales</taxon>
        <taxon>Yersiniaceae</taxon>
        <taxon>Serratia</taxon>
    </lineage>
</organism>
<sequence>MATHWLFDSPEIFPKITKNKLRNATGKLKGHIKTLNSAVHCKSIMTDSDLATIRTQTFELLEFLVKSLDIKK</sequence>
<proteinExistence type="predicted"/>